<dbReference type="RefSeq" id="WP_042624786.1">
    <property type="nucleotide sequence ID" value="NZ_CP002580.1"/>
</dbReference>
<accession>A0A0B6RYR7</accession>
<reference evidence="3" key="1">
    <citation type="submission" date="2011-03" db="EMBL/GenBank/DDBJ databases">
        <authorList>
            <person name="Voget S."/>
            <person name="Streit W.R."/>
            <person name="Jaeger K.E."/>
            <person name="Daniel R."/>
        </authorList>
    </citation>
    <scope>NUCLEOTIDE SEQUENCE [LARGE SCALE GENOMIC DNA]</scope>
    <source>
        <strain evidence="3">PG1</strain>
    </source>
</reference>
<dbReference type="EMBL" id="CP002580">
    <property type="protein sequence ID" value="AJK46215.1"/>
    <property type="molecule type" value="Genomic_DNA"/>
</dbReference>
<dbReference type="Proteomes" id="UP000031838">
    <property type="component" value="Chromosome 1"/>
</dbReference>
<protein>
    <recommendedName>
        <fullName evidence="1">RiboL-PSP-HEPN domain-containing protein</fullName>
    </recommendedName>
</protein>
<evidence type="ECO:0000313" key="2">
    <source>
        <dbReference type="EMBL" id="AJK46215.1"/>
    </source>
</evidence>
<gene>
    <name evidence="2" type="ORF">BGL_1c17060</name>
</gene>
<sequence>MTAVLNGYLRFDHGRWHYELIEALGCSETLQEFCQDEQAVQAYLLGADRPQKIDRDGQLTGIDDAGVSRFAVPIMGSIEIAISAYNRQLVVVVVSITEAAIAEAFRVLFSYRPLVMKDLESNDQSLRLSVGLEDLVAASDLRSLSSKVIERAVSAATQGNKQSVLKRLERLFKRKLPSIVRDGYIALVDRRNRIVHDNWRGDLSRQEVRDYFDVGCEIVEELGRFVSARSLPIDDPMHLFDNMPSEPTEASD</sequence>
<evidence type="ECO:0000313" key="3">
    <source>
        <dbReference type="Proteomes" id="UP000031838"/>
    </source>
</evidence>
<evidence type="ECO:0000259" key="1">
    <source>
        <dbReference type="Pfam" id="PF18735"/>
    </source>
</evidence>
<dbReference type="AlphaFoldDB" id="A0A0B6RYR7"/>
<reference evidence="2 3" key="2">
    <citation type="journal article" date="2016" name="Appl. Microbiol. Biotechnol.">
        <title>Mutations improving production and secretion of extracellular lipase by Burkholderia glumae PG1.</title>
        <authorList>
            <person name="Knapp A."/>
            <person name="Voget S."/>
            <person name="Gao R."/>
            <person name="Zaburannyi N."/>
            <person name="Krysciak D."/>
            <person name="Breuer M."/>
            <person name="Hauer B."/>
            <person name="Streit W.R."/>
            <person name="Muller R."/>
            <person name="Daniel R."/>
            <person name="Jaeger K.E."/>
        </authorList>
    </citation>
    <scope>NUCLEOTIDE SEQUENCE [LARGE SCALE GENOMIC DNA]</scope>
    <source>
        <strain evidence="2 3">PG1</strain>
    </source>
</reference>
<dbReference type="Pfam" id="PF18735">
    <property type="entry name" value="HEPN_RiboL-PSP"/>
    <property type="match status" value="1"/>
</dbReference>
<dbReference type="InterPro" id="IPR041519">
    <property type="entry name" value="HEPN_RiboL-PSP"/>
</dbReference>
<keyword evidence="3" id="KW-1185">Reference proteome</keyword>
<feature type="domain" description="RiboL-PSP-HEPN" evidence="1">
    <location>
        <begin position="82"/>
        <end position="225"/>
    </location>
</feature>
<dbReference type="HOGENOM" id="CLU_1101241_0_0_4"/>
<name>A0A0B6RYR7_BURPL</name>
<dbReference type="KEGG" id="bgp:BGL_1c17060"/>
<organism evidence="2 3">
    <name type="scientific">Burkholderia plantarii</name>
    <dbReference type="NCBI Taxonomy" id="41899"/>
    <lineage>
        <taxon>Bacteria</taxon>
        <taxon>Pseudomonadati</taxon>
        <taxon>Pseudomonadota</taxon>
        <taxon>Betaproteobacteria</taxon>
        <taxon>Burkholderiales</taxon>
        <taxon>Burkholderiaceae</taxon>
        <taxon>Burkholderia</taxon>
    </lineage>
</organism>
<proteinExistence type="predicted"/>